<keyword evidence="6 11" id="KW-0694">RNA-binding</keyword>
<evidence type="ECO:0000256" key="4">
    <source>
        <dbReference type="ARBA" id="ARBA00022679"/>
    </source>
</evidence>
<feature type="chain" id="PRO_5034983334" description="rRNA adenine N(6)-methyltransferase" evidence="13">
    <location>
        <begin position="29"/>
        <end position="393"/>
    </location>
</feature>
<dbReference type="Proteomes" id="UP000694408">
    <property type="component" value="Unplaced"/>
</dbReference>
<feature type="signal peptide" evidence="13">
    <location>
        <begin position="1"/>
        <end position="28"/>
    </location>
</feature>
<dbReference type="AlphaFoldDB" id="A0A8C5IBJ3"/>
<dbReference type="OMA" id="QFRQWPE"/>
<dbReference type="InterPro" id="IPR029063">
    <property type="entry name" value="SAM-dependent_MTases_sf"/>
</dbReference>
<dbReference type="EC" id="2.1.1.-" evidence="12"/>
<dbReference type="PANTHER" id="PTHR11727">
    <property type="entry name" value="DIMETHYLADENOSINE TRANSFERASE"/>
    <property type="match status" value="1"/>
</dbReference>
<accession>A0A8C5IBJ3</accession>
<evidence type="ECO:0000313" key="15">
    <source>
        <dbReference type="Ensembl" id="ENSJHYP00000000972.1"/>
    </source>
</evidence>
<keyword evidence="10" id="KW-0804">Transcription</keyword>
<keyword evidence="8" id="KW-0805">Transcription regulation</keyword>
<reference evidence="15" key="2">
    <citation type="submission" date="2025-09" db="UniProtKB">
        <authorList>
            <consortium name="Ensembl"/>
        </authorList>
    </citation>
    <scope>IDENTIFICATION</scope>
</reference>
<evidence type="ECO:0000256" key="5">
    <source>
        <dbReference type="ARBA" id="ARBA00022691"/>
    </source>
</evidence>
<dbReference type="GO" id="GO:0006391">
    <property type="term" value="P:transcription initiation at mitochondrial promoter"/>
    <property type="evidence" value="ECO:0007669"/>
    <property type="project" value="TreeGrafter"/>
</dbReference>
<evidence type="ECO:0000256" key="7">
    <source>
        <dbReference type="ARBA" id="ARBA00022946"/>
    </source>
</evidence>
<sequence>MLAGRAPLGAAGCGRLLAAGLLRPLLCGLPPCWVTAGRHYPSLRVAEPAKEKRLVRKEQRSSLVVRRFIACPQLARTVRRCLQGGAGPGPQPLLLEFAPGPGILTQSLLDAGFRVVALESNSDFLTDLQSLESSLDGRLKVIHGDFFRMDPMAKGALKPPAVSSEKLFKTLGVAAVPWRADVPLKVFGIVPQQLERNRLWRLLFAMYECSSIYRYGRVELNLFISEKEYTVLTAKPGKSKIYQALTVLAQLGYEIELLHKEPWSSFATSLKNGGLAIPKAGRLPNDHFCLVRLTPQQNLFTGGLKPSNASTFIFMVKQSFAKPKSKLTDRLNSWSLDNSDRLLKALEIPRNASMYNLYPEDYKRLFEALQNSDLFAENFFHDEVLTSTRTMNL</sequence>
<dbReference type="GO" id="GO:0034246">
    <property type="term" value="F:mitochondrial transcription factor activity"/>
    <property type="evidence" value="ECO:0007669"/>
    <property type="project" value="TreeGrafter"/>
</dbReference>
<keyword evidence="13" id="KW-0732">Signal</keyword>
<feature type="binding site" evidence="11">
    <location>
        <position position="145"/>
    </location>
    <ligand>
        <name>S-adenosyl-L-methionine</name>
        <dbReference type="ChEBI" id="CHEBI:59789"/>
    </ligand>
</feature>
<evidence type="ECO:0000256" key="6">
    <source>
        <dbReference type="ARBA" id="ARBA00022884"/>
    </source>
</evidence>
<evidence type="ECO:0000256" key="9">
    <source>
        <dbReference type="ARBA" id="ARBA00023128"/>
    </source>
</evidence>
<dbReference type="PROSITE" id="PS51689">
    <property type="entry name" value="SAM_RNA_A_N6_MT"/>
    <property type="match status" value="1"/>
</dbReference>
<name>A0A8C5IBJ3_JUNHY</name>
<keyword evidence="16" id="KW-1185">Reference proteome</keyword>
<dbReference type="InterPro" id="IPR001737">
    <property type="entry name" value="KsgA/Erm"/>
</dbReference>
<evidence type="ECO:0000256" key="11">
    <source>
        <dbReference type="PROSITE-ProRule" id="PRU01026"/>
    </source>
</evidence>
<evidence type="ECO:0000256" key="1">
    <source>
        <dbReference type="ARBA" id="ARBA00004173"/>
    </source>
</evidence>
<dbReference type="GO" id="GO:0005759">
    <property type="term" value="C:mitochondrial matrix"/>
    <property type="evidence" value="ECO:0007669"/>
    <property type="project" value="TreeGrafter"/>
</dbReference>
<dbReference type="PIRSF" id="PIRSF027833">
    <property type="entry name" value="MtTFB2"/>
    <property type="match status" value="1"/>
</dbReference>
<evidence type="ECO:0000256" key="3">
    <source>
        <dbReference type="ARBA" id="ARBA00022603"/>
    </source>
</evidence>
<protein>
    <recommendedName>
        <fullName evidence="12">rRNA adenine N(6)-methyltransferase</fullName>
        <ecNumber evidence="12">2.1.1.-</ecNumber>
    </recommendedName>
</protein>
<evidence type="ECO:0000256" key="10">
    <source>
        <dbReference type="ARBA" id="ARBA00023163"/>
    </source>
</evidence>
<proteinExistence type="inferred from homology"/>
<keyword evidence="2 12" id="KW-0698">rRNA processing</keyword>
<dbReference type="InterPro" id="IPR020598">
    <property type="entry name" value="rRNA_Ade_methylase_Trfase_N"/>
</dbReference>
<dbReference type="PANTHER" id="PTHR11727:SF13">
    <property type="entry name" value="DIMETHYLADENOSINE TRANSFERASE 2, MITOCHONDRIAL"/>
    <property type="match status" value="1"/>
</dbReference>
<dbReference type="SMART" id="SM00650">
    <property type="entry name" value="rADc"/>
    <property type="match status" value="1"/>
</dbReference>
<comment type="subcellular location">
    <subcellularLocation>
        <location evidence="1">Mitochondrion</location>
    </subcellularLocation>
</comment>
<feature type="domain" description="Ribosomal RNA adenine methylase transferase N-terminal" evidence="14">
    <location>
        <begin position="64"/>
        <end position="271"/>
    </location>
</feature>
<dbReference type="GO" id="GO:0000179">
    <property type="term" value="F:rRNA (adenine-N6,N6-)-dimethyltransferase activity"/>
    <property type="evidence" value="ECO:0007669"/>
    <property type="project" value="UniProtKB-UniRule"/>
</dbReference>
<organism evidence="15 16">
    <name type="scientific">Junco hyemalis</name>
    <name type="common">Dark-eyed junco</name>
    <dbReference type="NCBI Taxonomy" id="40217"/>
    <lineage>
        <taxon>Eukaryota</taxon>
        <taxon>Metazoa</taxon>
        <taxon>Chordata</taxon>
        <taxon>Craniata</taxon>
        <taxon>Vertebrata</taxon>
        <taxon>Euteleostomi</taxon>
        <taxon>Archelosauria</taxon>
        <taxon>Archosauria</taxon>
        <taxon>Dinosauria</taxon>
        <taxon>Saurischia</taxon>
        <taxon>Theropoda</taxon>
        <taxon>Coelurosauria</taxon>
        <taxon>Aves</taxon>
        <taxon>Neognathae</taxon>
        <taxon>Neoaves</taxon>
        <taxon>Telluraves</taxon>
        <taxon>Australaves</taxon>
        <taxon>Passeriformes</taxon>
        <taxon>Passerellidae</taxon>
        <taxon>Junco</taxon>
    </lineage>
</organism>
<dbReference type="Gene3D" id="3.40.50.150">
    <property type="entry name" value="Vaccinia Virus protein VP39"/>
    <property type="match status" value="1"/>
</dbReference>
<keyword evidence="9" id="KW-0496">Mitochondrion</keyword>
<keyword evidence="3 11" id="KW-0489">Methyltransferase</keyword>
<dbReference type="Ensembl" id="ENSJHYT00000001224.1">
    <property type="protein sequence ID" value="ENSJHYP00000000972.1"/>
    <property type="gene ID" value="ENSJHYG00000000860.1"/>
</dbReference>
<keyword evidence="4 11" id="KW-0808">Transferase</keyword>
<comment type="caution">
    <text evidence="11">Lacks conserved residue(s) required for the propagation of feature annotation.</text>
</comment>
<evidence type="ECO:0000256" key="8">
    <source>
        <dbReference type="ARBA" id="ARBA00023015"/>
    </source>
</evidence>
<evidence type="ECO:0000259" key="14">
    <source>
        <dbReference type="SMART" id="SM00650"/>
    </source>
</evidence>
<reference evidence="15" key="1">
    <citation type="submission" date="2025-08" db="UniProtKB">
        <authorList>
            <consortium name="Ensembl"/>
        </authorList>
    </citation>
    <scope>IDENTIFICATION</scope>
</reference>
<evidence type="ECO:0000313" key="16">
    <source>
        <dbReference type="Proteomes" id="UP000694408"/>
    </source>
</evidence>
<comment type="similarity">
    <text evidence="11 12">Belongs to the class I-like SAM-binding methyltransferase superfamily. rRNA adenine N(6)-methyltransferase family.</text>
</comment>
<keyword evidence="5 11" id="KW-0949">S-adenosyl-L-methionine</keyword>
<feature type="binding site" evidence="11">
    <location>
        <position position="119"/>
    </location>
    <ligand>
        <name>S-adenosyl-L-methionine</name>
        <dbReference type="ChEBI" id="CHEBI:59789"/>
    </ligand>
</feature>
<dbReference type="SUPFAM" id="SSF53335">
    <property type="entry name" value="S-adenosyl-L-methionine-dependent methyltransferases"/>
    <property type="match status" value="1"/>
</dbReference>
<keyword evidence="7" id="KW-0809">Transit peptide</keyword>
<evidence type="ECO:0000256" key="2">
    <source>
        <dbReference type="ARBA" id="ARBA00022552"/>
    </source>
</evidence>
<evidence type="ECO:0000256" key="12">
    <source>
        <dbReference type="RuleBase" id="RU362106"/>
    </source>
</evidence>
<dbReference type="GO" id="GO:0003723">
    <property type="term" value="F:RNA binding"/>
    <property type="evidence" value="ECO:0007669"/>
    <property type="project" value="UniProtKB-UniRule"/>
</dbReference>
<dbReference type="Pfam" id="PF00398">
    <property type="entry name" value="RrnaAD"/>
    <property type="match status" value="1"/>
</dbReference>
<evidence type="ECO:0000256" key="13">
    <source>
        <dbReference type="SAM" id="SignalP"/>
    </source>
</evidence>
<feature type="binding site" evidence="11">
    <location>
        <position position="69"/>
    </location>
    <ligand>
        <name>S-adenosyl-L-methionine</name>
        <dbReference type="ChEBI" id="CHEBI:59789"/>
    </ligand>
</feature>